<dbReference type="RefSeq" id="WP_042154404.1">
    <property type="nucleotide sequence ID" value="NZ_CM002803.1"/>
</dbReference>
<dbReference type="AlphaFoldDB" id="A0A073CTM0"/>
<evidence type="ECO:0000313" key="2">
    <source>
        <dbReference type="Proteomes" id="UP000027395"/>
    </source>
</evidence>
<sequence length="168" mass="19297">MICHFLVGIPGSGKSTVAQQLADLTQGLIISTDRIREQLYGDEIIQGNWLEIERKVLQEMEQAIASSQPIIYDATNAYRPWRLDILEKIALIYSEIPRYWVAWVLETPIETCKLRNQNRQRQVPESVIEQMGKAIADFPPTTSEGFIKVYSLKPDYFDLKTLVNNLII</sequence>
<accession>A0A073CTM0</accession>
<dbReference type="PIRSF" id="PIRSF037081">
    <property type="entry name" value="P-loop_All4644_prd"/>
    <property type="match status" value="1"/>
</dbReference>
<dbReference type="HOGENOM" id="CLU_119902_0_0_3"/>
<evidence type="ECO:0008006" key="3">
    <source>
        <dbReference type="Google" id="ProtNLM"/>
    </source>
</evidence>
<dbReference type="eggNOG" id="COG4639">
    <property type="taxonomic scope" value="Bacteria"/>
</dbReference>
<gene>
    <name evidence="1" type="ORF">A19Y_2425</name>
</gene>
<dbReference type="GeneID" id="77289098"/>
<dbReference type="SUPFAM" id="SSF52540">
    <property type="entry name" value="P-loop containing nucleoside triphosphate hydrolases"/>
    <property type="match status" value="1"/>
</dbReference>
<protein>
    <recommendedName>
        <fullName evidence="3">Kinase</fullName>
    </recommendedName>
</protein>
<reference evidence="1 2" key="1">
    <citation type="journal article" date="2014" name="Appl. Environ. Microbiol.">
        <title>Elucidation of insertion elements encoded on plasmids and in vitro construction of shuttle vectors from the toxic cyanobacterium Planktothrix.</title>
        <authorList>
            <person name="Christiansen G."/>
            <person name="Goesmann A."/>
            <person name="Kurmayer R."/>
        </authorList>
    </citation>
    <scope>NUCLEOTIDE SEQUENCE [LARGE SCALE GENOMIC DNA]</scope>
    <source>
        <strain evidence="1 2">NIVA-CYA 126/8</strain>
    </source>
</reference>
<organism evidence="1 2">
    <name type="scientific">Planktothrix agardhii (strain NIVA-CYA 126/8)</name>
    <dbReference type="NCBI Taxonomy" id="388467"/>
    <lineage>
        <taxon>Bacteria</taxon>
        <taxon>Bacillati</taxon>
        <taxon>Cyanobacteriota</taxon>
        <taxon>Cyanophyceae</taxon>
        <taxon>Oscillatoriophycideae</taxon>
        <taxon>Oscillatoriales</taxon>
        <taxon>Microcoleaceae</taxon>
        <taxon>Planktothrix</taxon>
    </lineage>
</organism>
<dbReference type="PATRIC" id="fig|388467.6.peg.2371"/>
<evidence type="ECO:0000313" key="1">
    <source>
        <dbReference type="EMBL" id="KEI67340.1"/>
    </source>
</evidence>
<keyword evidence="2" id="KW-1185">Reference proteome</keyword>
<dbReference type="InterPro" id="IPR017101">
    <property type="entry name" value="P-loop_ATP/GTP-bd_All4644_prd"/>
</dbReference>
<dbReference type="Pfam" id="PF13671">
    <property type="entry name" value="AAA_33"/>
    <property type="match status" value="1"/>
</dbReference>
<name>A0A073CTM0_PLAA1</name>
<dbReference type="STRING" id="388467.A19Y_2425"/>
<dbReference type="InterPro" id="IPR027417">
    <property type="entry name" value="P-loop_NTPase"/>
</dbReference>
<dbReference type="EMBL" id="CM002803">
    <property type="protein sequence ID" value="KEI67340.1"/>
    <property type="molecule type" value="Genomic_DNA"/>
</dbReference>
<dbReference type="Proteomes" id="UP000027395">
    <property type="component" value="Chromosome"/>
</dbReference>
<dbReference type="Gene3D" id="3.40.50.300">
    <property type="entry name" value="P-loop containing nucleotide triphosphate hydrolases"/>
    <property type="match status" value="1"/>
</dbReference>
<proteinExistence type="predicted"/>